<evidence type="ECO:0000313" key="3">
    <source>
        <dbReference type="Proteomes" id="UP001044222"/>
    </source>
</evidence>
<evidence type="ECO:0000256" key="1">
    <source>
        <dbReference type="SAM" id="MobiDB-lite"/>
    </source>
</evidence>
<evidence type="ECO:0000313" key="2">
    <source>
        <dbReference type="EMBL" id="KAG5849358.1"/>
    </source>
</evidence>
<gene>
    <name evidence="2" type="ORF">ANANG_G00109420</name>
</gene>
<organism evidence="2 3">
    <name type="scientific">Anguilla anguilla</name>
    <name type="common">European freshwater eel</name>
    <name type="synonym">Muraena anguilla</name>
    <dbReference type="NCBI Taxonomy" id="7936"/>
    <lineage>
        <taxon>Eukaryota</taxon>
        <taxon>Metazoa</taxon>
        <taxon>Chordata</taxon>
        <taxon>Craniata</taxon>
        <taxon>Vertebrata</taxon>
        <taxon>Euteleostomi</taxon>
        <taxon>Actinopterygii</taxon>
        <taxon>Neopterygii</taxon>
        <taxon>Teleostei</taxon>
        <taxon>Anguilliformes</taxon>
        <taxon>Anguillidae</taxon>
        <taxon>Anguilla</taxon>
    </lineage>
</organism>
<proteinExistence type="predicted"/>
<feature type="region of interest" description="Disordered" evidence="1">
    <location>
        <begin position="136"/>
        <end position="160"/>
    </location>
</feature>
<feature type="region of interest" description="Disordered" evidence="1">
    <location>
        <begin position="1"/>
        <end position="33"/>
    </location>
</feature>
<accession>A0A9D3RZV5</accession>
<dbReference type="AlphaFoldDB" id="A0A9D3RZV5"/>
<feature type="region of interest" description="Disordered" evidence="1">
    <location>
        <begin position="184"/>
        <end position="346"/>
    </location>
</feature>
<protein>
    <submittedName>
        <fullName evidence="2">Uncharacterized protein</fullName>
    </submittedName>
</protein>
<name>A0A9D3RZV5_ANGAN</name>
<feature type="compositionally biased region" description="Polar residues" evidence="1">
    <location>
        <begin position="8"/>
        <end position="33"/>
    </location>
</feature>
<comment type="caution">
    <text evidence="2">The sequence shown here is derived from an EMBL/GenBank/DDBJ whole genome shotgun (WGS) entry which is preliminary data.</text>
</comment>
<keyword evidence="3" id="KW-1185">Reference proteome</keyword>
<dbReference type="Proteomes" id="UP001044222">
    <property type="component" value="Unassembled WGS sequence"/>
</dbReference>
<dbReference type="EMBL" id="JAFIRN010000005">
    <property type="protein sequence ID" value="KAG5849358.1"/>
    <property type="molecule type" value="Genomic_DNA"/>
</dbReference>
<sequence>MTRLAPSPVTQSWRQRSGSRPCQSSAWGPASMTSAWGSRTCWQRGCSVSTQSASTCSCCPVPTWTSTGNDTAATPPASPSRPAGCVTVERVSTPSRLGKESRSIRGCTLPHWPSLSSTREPCWSWRRTAGCCRKARRRGRTLAPPRPSSPAVPSGTTSQALRQAWTMPTVTCSAARSLTLTQTCSPHASPQSATARCPSVTVDIPPDTTFPPLPTPASEGRCGATSLPPRVSPSHLHWSPGLHFRARSPHSAPSSPRPPYRTIPHTTPAHPLGPVRGWKGATQWGAGSEGSPPSQRREEPGHAAATSPSLPPGTGLQHPAAPSEELTGRPTAAEVLLRPALEPRLV</sequence>
<feature type="compositionally biased region" description="Polar residues" evidence="1">
    <location>
        <begin position="184"/>
        <end position="194"/>
    </location>
</feature>
<reference evidence="2" key="1">
    <citation type="submission" date="2021-01" db="EMBL/GenBank/DDBJ databases">
        <title>A chromosome-scale assembly of European eel, Anguilla anguilla.</title>
        <authorList>
            <person name="Henkel C."/>
            <person name="Jong-Raadsen S.A."/>
            <person name="Dufour S."/>
            <person name="Weltzien F.-A."/>
            <person name="Palstra A.P."/>
            <person name="Pelster B."/>
            <person name="Spaink H.P."/>
            <person name="Van Den Thillart G.E."/>
            <person name="Jansen H."/>
            <person name="Zahm M."/>
            <person name="Klopp C."/>
            <person name="Cedric C."/>
            <person name="Louis A."/>
            <person name="Berthelot C."/>
            <person name="Parey E."/>
            <person name="Roest Crollius H."/>
            <person name="Montfort J."/>
            <person name="Robinson-Rechavi M."/>
            <person name="Bucao C."/>
            <person name="Bouchez O."/>
            <person name="Gislard M."/>
            <person name="Lluch J."/>
            <person name="Milhes M."/>
            <person name="Lampietro C."/>
            <person name="Lopez Roques C."/>
            <person name="Donnadieu C."/>
            <person name="Braasch I."/>
            <person name="Desvignes T."/>
            <person name="Postlethwait J."/>
            <person name="Bobe J."/>
            <person name="Guiguen Y."/>
            <person name="Dirks R."/>
        </authorList>
    </citation>
    <scope>NUCLEOTIDE SEQUENCE</scope>
    <source>
        <strain evidence="2">Tag_6206</strain>
        <tissue evidence="2">Liver</tissue>
    </source>
</reference>